<evidence type="ECO:0000313" key="6">
    <source>
        <dbReference type="Proteomes" id="UP001054925"/>
    </source>
</evidence>
<evidence type="ECO:0000313" key="5">
    <source>
        <dbReference type="EMBL" id="GJN43890.1"/>
    </source>
</evidence>
<keyword evidence="2" id="KW-0479">Metal-binding</keyword>
<dbReference type="SUPFAM" id="SSF56784">
    <property type="entry name" value="HAD-like"/>
    <property type="match status" value="1"/>
</dbReference>
<keyword evidence="4" id="KW-0119">Carbohydrate metabolism</keyword>
<dbReference type="PANTHER" id="PTHR46193">
    <property type="entry name" value="6-PHOSPHOGLUCONATE PHOSPHATASE"/>
    <property type="match status" value="1"/>
</dbReference>
<dbReference type="GO" id="GO:0003824">
    <property type="term" value="F:catalytic activity"/>
    <property type="evidence" value="ECO:0007669"/>
    <property type="project" value="UniProtKB-ARBA"/>
</dbReference>
<evidence type="ECO:0008006" key="7">
    <source>
        <dbReference type="Google" id="ProtNLM"/>
    </source>
</evidence>
<reference evidence="5" key="1">
    <citation type="submission" date="2021-12" db="EMBL/GenBank/DDBJ databases">
        <title>Draft genome sequence of Corynebacterium ammoniagenes strain T-723.</title>
        <authorList>
            <person name="Matsuzawa M."/>
            <person name="Hiratani M."/>
            <person name="Abe I."/>
            <person name="Tsuji Y."/>
            <person name="Nakamura J."/>
        </authorList>
    </citation>
    <scope>NUCLEOTIDE SEQUENCE</scope>
    <source>
        <strain evidence="5">T-723</strain>
    </source>
</reference>
<dbReference type="InterPro" id="IPR036412">
    <property type="entry name" value="HAD-like_sf"/>
</dbReference>
<evidence type="ECO:0000256" key="4">
    <source>
        <dbReference type="ARBA" id="ARBA00023277"/>
    </source>
</evidence>
<sequence>MALLERLRGGGIPVGLVTASRNAQALLEAAGLEPAFDVIVDGLVAADQGLPGKPDPAMFLEAARRLGVSPERSVVIEDAVSGVKAGHAGGFGLVVGIDHAGYREQLDAAGADVVLGSVGQLDLGASN</sequence>
<dbReference type="Gene3D" id="3.40.50.1000">
    <property type="entry name" value="HAD superfamily/HAD-like"/>
    <property type="match status" value="1"/>
</dbReference>
<name>A0AAV5GCV1_CORAM</name>
<dbReference type="InterPro" id="IPR023214">
    <property type="entry name" value="HAD_sf"/>
</dbReference>
<dbReference type="RefSeq" id="WP_232051013.1">
    <property type="nucleotide sequence ID" value="NZ_BQKK01000008.1"/>
</dbReference>
<keyword evidence="3" id="KW-0460">Magnesium</keyword>
<comment type="caution">
    <text evidence="5">The sequence shown here is derived from an EMBL/GenBank/DDBJ whole genome shotgun (WGS) entry which is preliminary data.</text>
</comment>
<proteinExistence type="inferred from homology"/>
<comment type="similarity">
    <text evidence="1">Belongs to the HAD-like hydrolase superfamily. CbbY/CbbZ/Gph/YieH family.</text>
</comment>
<protein>
    <recommendedName>
        <fullName evidence="7">Beta-phosphoglucomutase</fullName>
    </recommendedName>
</protein>
<dbReference type="AlphaFoldDB" id="A0AAV5GCV1"/>
<organism evidence="5 6">
    <name type="scientific">Corynebacterium ammoniagenes</name>
    <name type="common">Brevibacterium ammoniagenes</name>
    <dbReference type="NCBI Taxonomy" id="1697"/>
    <lineage>
        <taxon>Bacteria</taxon>
        <taxon>Bacillati</taxon>
        <taxon>Actinomycetota</taxon>
        <taxon>Actinomycetes</taxon>
        <taxon>Mycobacteriales</taxon>
        <taxon>Corynebacteriaceae</taxon>
        <taxon>Corynebacterium</taxon>
    </lineage>
</organism>
<dbReference type="EMBL" id="BQKK01000008">
    <property type="protein sequence ID" value="GJN43890.1"/>
    <property type="molecule type" value="Genomic_DNA"/>
</dbReference>
<dbReference type="NCBIfam" id="TIGR01509">
    <property type="entry name" value="HAD-SF-IA-v3"/>
    <property type="match status" value="1"/>
</dbReference>
<dbReference type="GO" id="GO:0046872">
    <property type="term" value="F:metal ion binding"/>
    <property type="evidence" value="ECO:0007669"/>
    <property type="project" value="UniProtKB-KW"/>
</dbReference>
<dbReference type="InterPro" id="IPR051600">
    <property type="entry name" value="Beta-PGM-like"/>
</dbReference>
<dbReference type="InterPro" id="IPR006439">
    <property type="entry name" value="HAD-SF_hydro_IA"/>
</dbReference>
<accession>A0AAV5GCV1</accession>
<dbReference type="Proteomes" id="UP001054925">
    <property type="component" value="Unassembled WGS sequence"/>
</dbReference>
<evidence type="ECO:0000256" key="3">
    <source>
        <dbReference type="ARBA" id="ARBA00022842"/>
    </source>
</evidence>
<dbReference type="Pfam" id="PF00702">
    <property type="entry name" value="Hydrolase"/>
    <property type="match status" value="1"/>
</dbReference>
<gene>
    <name evidence="5" type="ORF">CAT723_23690</name>
</gene>
<evidence type="ECO:0000256" key="2">
    <source>
        <dbReference type="ARBA" id="ARBA00022723"/>
    </source>
</evidence>
<evidence type="ECO:0000256" key="1">
    <source>
        <dbReference type="ARBA" id="ARBA00006171"/>
    </source>
</evidence>
<dbReference type="PANTHER" id="PTHR46193:SF18">
    <property type="entry name" value="HEXITOL PHOSPHATASE B"/>
    <property type="match status" value="1"/>
</dbReference>